<feature type="transmembrane region" description="Helical" evidence="1">
    <location>
        <begin position="190"/>
        <end position="211"/>
    </location>
</feature>
<evidence type="ECO:0000313" key="3">
    <source>
        <dbReference type="EMBL" id="CAI8735291.1"/>
    </source>
</evidence>
<evidence type="ECO:0000256" key="1">
    <source>
        <dbReference type="SAM" id="Phobius"/>
    </source>
</evidence>
<feature type="chain" id="PRO_5045594825" description="Secreted protein" evidence="2">
    <location>
        <begin position="32"/>
        <end position="237"/>
    </location>
</feature>
<dbReference type="EMBL" id="OX458333">
    <property type="protein sequence ID" value="CAI8735291.1"/>
    <property type="molecule type" value="Genomic_DNA"/>
</dbReference>
<keyword evidence="1" id="KW-1133">Transmembrane helix</keyword>
<evidence type="ECO:0008006" key="5">
    <source>
        <dbReference type="Google" id="ProtNLM"/>
    </source>
</evidence>
<sequence>MMISHELRFLHRLSKCAVVATLTLAAGAVSAAVLPRDTSNGRQMYQGASMTCLAANDFYAVHFTALQEGRHEGEQTDFIKYCREIPKPGKTYLTLDLLDRDARRMPVSLRVVEEDLGEDGRLAKEKRTLVETLPTVYKSGTAEIQANITEPGHYAVIAVFGENDGFISEDDRLRIPFSVGIASPNQPNRWPGAIFALVIAILLSVMAWRGYHGLRSRVPARAASNDGEQPVSARQMP</sequence>
<organism evidence="3 4">
    <name type="scientific">Methylocaldum szegediense</name>
    <dbReference type="NCBI Taxonomy" id="73780"/>
    <lineage>
        <taxon>Bacteria</taxon>
        <taxon>Pseudomonadati</taxon>
        <taxon>Pseudomonadota</taxon>
        <taxon>Gammaproteobacteria</taxon>
        <taxon>Methylococcales</taxon>
        <taxon>Methylococcaceae</taxon>
        <taxon>Methylocaldum</taxon>
    </lineage>
</organism>
<name>A0ABM9HWL2_9GAMM</name>
<accession>A0ABM9HWL2</accession>
<dbReference type="Proteomes" id="UP001162030">
    <property type="component" value="Chromosome"/>
</dbReference>
<reference evidence="3 4" key="1">
    <citation type="submission" date="2023-03" db="EMBL/GenBank/DDBJ databases">
        <authorList>
            <person name="Pearce D."/>
        </authorList>
    </citation>
    <scope>NUCLEOTIDE SEQUENCE [LARGE SCALE GENOMIC DNA]</scope>
    <source>
        <strain evidence="3">Msz</strain>
    </source>
</reference>
<dbReference type="RefSeq" id="WP_026610503.1">
    <property type="nucleotide sequence ID" value="NZ_OX458333.1"/>
</dbReference>
<evidence type="ECO:0000256" key="2">
    <source>
        <dbReference type="SAM" id="SignalP"/>
    </source>
</evidence>
<evidence type="ECO:0000313" key="4">
    <source>
        <dbReference type="Proteomes" id="UP001162030"/>
    </source>
</evidence>
<keyword evidence="4" id="KW-1185">Reference proteome</keyword>
<feature type="signal peptide" evidence="2">
    <location>
        <begin position="1"/>
        <end position="31"/>
    </location>
</feature>
<keyword evidence="2" id="KW-0732">Signal</keyword>
<gene>
    <name evidence="3" type="ORF">MSZNOR_0359</name>
</gene>
<proteinExistence type="predicted"/>
<keyword evidence="1" id="KW-0472">Membrane</keyword>
<keyword evidence="1" id="KW-0812">Transmembrane</keyword>
<protein>
    <recommendedName>
        <fullName evidence="5">Secreted protein</fullName>
    </recommendedName>
</protein>